<dbReference type="EMBL" id="CYGY02000065">
    <property type="protein sequence ID" value="SIT48759.1"/>
    <property type="molecule type" value="Genomic_DNA"/>
</dbReference>
<feature type="transmembrane region" description="Helical" evidence="1">
    <location>
        <begin position="36"/>
        <end position="55"/>
    </location>
</feature>
<organism evidence="2 3">
    <name type="scientific">Paraburkholderia piptadeniae</name>
    <dbReference type="NCBI Taxonomy" id="1701573"/>
    <lineage>
        <taxon>Bacteria</taxon>
        <taxon>Pseudomonadati</taxon>
        <taxon>Pseudomonadota</taxon>
        <taxon>Betaproteobacteria</taxon>
        <taxon>Burkholderiales</taxon>
        <taxon>Burkholderiaceae</taxon>
        <taxon>Paraburkholderia</taxon>
    </lineage>
</organism>
<keyword evidence="1" id="KW-0472">Membrane</keyword>
<keyword evidence="1" id="KW-0812">Transmembrane</keyword>
<keyword evidence="1" id="KW-1133">Transmembrane helix</keyword>
<dbReference type="Proteomes" id="UP000195569">
    <property type="component" value="Unassembled WGS sequence"/>
</dbReference>
<evidence type="ECO:0000313" key="2">
    <source>
        <dbReference type="EMBL" id="SIT48759.1"/>
    </source>
</evidence>
<gene>
    <name evidence="2" type="ORF">BN2476_650034</name>
</gene>
<dbReference type="AlphaFoldDB" id="A0A1N7SMY7"/>
<evidence type="ECO:0000313" key="3">
    <source>
        <dbReference type="Proteomes" id="UP000195569"/>
    </source>
</evidence>
<name>A0A1N7SMY7_9BURK</name>
<keyword evidence="3" id="KW-1185">Reference proteome</keyword>
<comment type="caution">
    <text evidence="2">The sequence shown here is derived from an EMBL/GenBank/DDBJ whole genome shotgun (WGS) entry which is preliminary data.</text>
</comment>
<sequence>MNKDFLLVFSIIAAVVLIVISTSTIFFARHLRFYDYGPPLGAGLITLSAMLRAAAMRR</sequence>
<reference evidence="2" key="1">
    <citation type="submission" date="2016-12" db="EMBL/GenBank/DDBJ databases">
        <authorList>
            <person name="Moulin L."/>
        </authorList>
    </citation>
    <scope>NUCLEOTIDE SEQUENCE [LARGE SCALE GENOMIC DNA]</scope>
    <source>
        <strain evidence="2">STM 7183</strain>
    </source>
</reference>
<proteinExistence type="predicted"/>
<accession>A0A1N7SMY7</accession>
<protein>
    <submittedName>
        <fullName evidence="2">Uncharacterized protein</fullName>
    </submittedName>
</protein>
<feature type="transmembrane region" description="Helical" evidence="1">
    <location>
        <begin position="7"/>
        <end position="30"/>
    </location>
</feature>
<evidence type="ECO:0000256" key="1">
    <source>
        <dbReference type="SAM" id="Phobius"/>
    </source>
</evidence>